<feature type="transmembrane region" description="Helical" evidence="9">
    <location>
        <begin position="292"/>
        <end position="313"/>
    </location>
</feature>
<dbReference type="GO" id="GO:0016758">
    <property type="term" value="F:hexosyltransferase activity"/>
    <property type="evidence" value="ECO:0007669"/>
    <property type="project" value="InterPro"/>
</dbReference>
<feature type="transmembrane region" description="Helical" evidence="9">
    <location>
        <begin position="320"/>
        <end position="338"/>
    </location>
</feature>
<keyword evidence="5 9" id="KW-1133">Transmembrane helix</keyword>
<evidence type="ECO:0000256" key="5">
    <source>
        <dbReference type="ARBA" id="ARBA00022989"/>
    </source>
</evidence>
<dbReference type="EMBL" id="JAAGUZ010000079">
    <property type="protein sequence ID" value="NEW47319.1"/>
    <property type="molecule type" value="Genomic_DNA"/>
</dbReference>
<evidence type="ECO:0000256" key="6">
    <source>
        <dbReference type="ARBA" id="ARBA00023136"/>
    </source>
</evidence>
<comment type="caution">
    <text evidence="10">The sequence shown here is derived from an EMBL/GenBank/DDBJ whole genome shotgun (WGS) entry which is preliminary data.</text>
</comment>
<feature type="transmembrane region" description="Helical" evidence="9">
    <location>
        <begin position="179"/>
        <end position="200"/>
    </location>
</feature>
<gene>
    <name evidence="10" type="ORF">GV789_23145</name>
</gene>
<keyword evidence="6 9" id="KW-0472">Membrane</keyword>
<feature type="transmembrane region" description="Helical" evidence="9">
    <location>
        <begin position="236"/>
        <end position="255"/>
    </location>
</feature>
<evidence type="ECO:0000256" key="9">
    <source>
        <dbReference type="SAM" id="Phobius"/>
    </source>
</evidence>
<evidence type="ECO:0000256" key="2">
    <source>
        <dbReference type="ARBA" id="ARBA00022475"/>
    </source>
</evidence>
<evidence type="ECO:0000256" key="1">
    <source>
        <dbReference type="ARBA" id="ARBA00004651"/>
    </source>
</evidence>
<sequence length="486" mass="54327">MGVQGSDASSDTASGACKGGSGQPSGHDPVYRAPVLLRQLEPRTARTTAEVIKFALWPLAVMTVLNRVFIKAVNGFVTDDYRPVYQASLDFLNGRPVYTANFDSVDPHYLYPPSGTLIFAPIAIIDYEKSRWLFILLNAVAILIAWYLLLRLFKYTVKSIAAPALLLAMFMSETVINTLVFTNVNGCLLLAELLFIMLLLQRRDLWSGAILGLTIAVKPTLVPLLLIAAARGQWKVFITALGVPLVLNAIAWPLMKDPGDFLRRTGPYIMETRDYFNSAIAGNAEYYGLPPWLTWTMRLGLGVIVAITLWLLYRYYRHDELFFVCTSSGVLLTALFALSSLGQMYYSMMLFPFLMTVVLRNSVLRNWPAWLAIFAFMSYDKWLSDRWQSLGRNLEYLRITFGWSLLLIVVFCVLGDRYLAARREGRLKFGIDPAWMATAPDPRGPAAPVTVTETADDGDQATSRTPLTTEPHNGSATAEDKRITVE</sequence>
<evidence type="ECO:0000256" key="3">
    <source>
        <dbReference type="ARBA" id="ARBA00022679"/>
    </source>
</evidence>
<keyword evidence="3" id="KW-0808">Transferase</keyword>
<feature type="compositionally biased region" description="Low complexity" evidence="8">
    <location>
        <begin position="1"/>
        <end position="16"/>
    </location>
</feature>
<organism evidence="10 11">
    <name type="scientific">Nocardia cyriacigeorgica</name>
    <dbReference type="NCBI Taxonomy" id="135487"/>
    <lineage>
        <taxon>Bacteria</taxon>
        <taxon>Bacillati</taxon>
        <taxon>Actinomycetota</taxon>
        <taxon>Actinomycetes</taxon>
        <taxon>Mycobacteriales</taxon>
        <taxon>Nocardiaceae</taxon>
        <taxon>Nocardia</taxon>
    </lineage>
</organism>
<comment type="subcellular location">
    <subcellularLocation>
        <location evidence="1">Cell membrane</location>
        <topology evidence="1">Multi-pass membrane protein</topology>
    </subcellularLocation>
</comment>
<feature type="transmembrane region" description="Helical" evidence="9">
    <location>
        <begin position="132"/>
        <end position="149"/>
    </location>
</feature>
<feature type="region of interest" description="Disordered" evidence="8">
    <location>
        <begin position="1"/>
        <end position="28"/>
    </location>
</feature>
<protein>
    <submittedName>
        <fullName evidence="10">DUF2029 domain-containing protein</fullName>
    </submittedName>
</protein>
<name>A0A6P1DCP5_9NOCA</name>
<feature type="region of interest" description="Disordered" evidence="8">
    <location>
        <begin position="440"/>
        <end position="486"/>
    </location>
</feature>
<dbReference type="Proteomes" id="UP000468928">
    <property type="component" value="Unassembled WGS sequence"/>
</dbReference>
<dbReference type="Pfam" id="PF09594">
    <property type="entry name" value="GT87"/>
    <property type="match status" value="1"/>
</dbReference>
<proteinExistence type="inferred from homology"/>
<evidence type="ECO:0000256" key="4">
    <source>
        <dbReference type="ARBA" id="ARBA00022692"/>
    </source>
</evidence>
<feature type="transmembrane region" description="Helical" evidence="9">
    <location>
        <begin position="396"/>
        <end position="419"/>
    </location>
</feature>
<evidence type="ECO:0000313" key="11">
    <source>
        <dbReference type="Proteomes" id="UP000468928"/>
    </source>
</evidence>
<dbReference type="InterPro" id="IPR018584">
    <property type="entry name" value="GT87"/>
</dbReference>
<evidence type="ECO:0000256" key="8">
    <source>
        <dbReference type="SAM" id="MobiDB-lite"/>
    </source>
</evidence>
<evidence type="ECO:0000256" key="7">
    <source>
        <dbReference type="ARBA" id="ARBA00024033"/>
    </source>
</evidence>
<dbReference type="AlphaFoldDB" id="A0A6P1DCP5"/>
<keyword evidence="2" id="KW-1003">Cell membrane</keyword>
<feature type="compositionally biased region" description="Polar residues" evidence="8">
    <location>
        <begin position="460"/>
        <end position="476"/>
    </location>
</feature>
<accession>A0A6P1DCP5</accession>
<evidence type="ECO:0000313" key="10">
    <source>
        <dbReference type="EMBL" id="NEW47319.1"/>
    </source>
</evidence>
<reference evidence="10 11" key="1">
    <citation type="submission" date="2020-01" db="EMBL/GenBank/DDBJ databases">
        <title>Genetics and antimicrobial susceptibilities of Nocardia species isolated from the soil; a comparison with species isolated from humans.</title>
        <authorList>
            <person name="Carrasco G."/>
            <person name="Monzon S."/>
            <person name="Sansegundo M."/>
            <person name="Garcia E."/>
            <person name="Garrido N."/>
            <person name="Medina M.J."/>
            <person name="Villalon P."/>
            <person name="Ramirez-Arocha A.C."/>
            <person name="Jimenez P."/>
            <person name="Cuesta I."/>
            <person name="Valdezate S."/>
        </authorList>
    </citation>
    <scope>NUCLEOTIDE SEQUENCE [LARGE SCALE GENOMIC DNA]</scope>
    <source>
        <strain evidence="10 11">CNM20110639</strain>
    </source>
</reference>
<dbReference type="GO" id="GO:0005886">
    <property type="term" value="C:plasma membrane"/>
    <property type="evidence" value="ECO:0007669"/>
    <property type="project" value="UniProtKB-SubCell"/>
</dbReference>
<keyword evidence="4 9" id="KW-0812">Transmembrane</keyword>
<feature type="transmembrane region" description="Helical" evidence="9">
    <location>
        <begin position="206"/>
        <end position="229"/>
    </location>
</feature>
<comment type="similarity">
    <text evidence="7">Belongs to the glycosyltransferase 87 family.</text>
</comment>